<dbReference type="InterPro" id="IPR012347">
    <property type="entry name" value="Ferritin-like"/>
</dbReference>
<evidence type="ECO:0000313" key="4">
    <source>
        <dbReference type="Proteomes" id="UP000256485"/>
    </source>
</evidence>
<dbReference type="PANTHER" id="PTHR36933:SF1">
    <property type="entry name" value="SLL0788 PROTEIN"/>
    <property type="match status" value="1"/>
</dbReference>
<protein>
    <submittedName>
        <fullName evidence="3">Uncharacterized protein (DUF305 family)</fullName>
    </submittedName>
</protein>
<name>A0A3D9V9T7_THECX</name>
<reference evidence="3 4" key="1">
    <citation type="submission" date="2018-08" db="EMBL/GenBank/DDBJ databases">
        <title>Sequencing the genomes of 1000 actinobacteria strains.</title>
        <authorList>
            <person name="Klenk H.-P."/>
        </authorList>
    </citation>
    <scope>NUCLEOTIDE SEQUENCE [LARGE SCALE GENOMIC DNA]</scope>
    <source>
        <strain evidence="3 4">DSM 22891</strain>
    </source>
</reference>
<dbReference type="Pfam" id="PF03713">
    <property type="entry name" value="DUF305"/>
    <property type="match status" value="1"/>
</dbReference>
<evidence type="ECO:0000259" key="2">
    <source>
        <dbReference type="Pfam" id="PF03713"/>
    </source>
</evidence>
<feature type="domain" description="DUF305" evidence="2">
    <location>
        <begin position="60"/>
        <end position="204"/>
    </location>
</feature>
<feature type="signal peptide" evidence="1">
    <location>
        <begin position="1"/>
        <end position="33"/>
    </location>
</feature>
<keyword evidence="4" id="KW-1185">Reference proteome</keyword>
<comment type="caution">
    <text evidence="3">The sequence shown here is derived from an EMBL/GenBank/DDBJ whole genome shotgun (WGS) entry which is preliminary data.</text>
</comment>
<dbReference type="PANTHER" id="PTHR36933">
    <property type="entry name" value="SLL0788 PROTEIN"/>
    <property type="match status" value="1"/>
</dbReference>
<organism evidence="3 4">
    <name type="scientific">Thermasporomyces composti</name>
    <dbReference type="NCBI Taxonomy" id="696763"/>
    <lineage>
        <taxon>Bacteria</taxon>
        <taxon>Bacillati</taxon>
        <taxon>Actinomycetota</taxon>
        <taxon>Actinomycetes</taxon>
        <taxon>Propionibacteriales</taxon>
        <taxon>Nocardioidaceae</taxon>
        <taxon>Thermasporomyces</taxon>
    </lineage>
</organism>
<evidence type="ECO:0000256" key="1">
    <source>
        <dbReference type="SAM" id="SignalP"/>
    </source>
</evidence>
<gene>
    <name evidence="3" type="ORF">DFJ64_2355</name>
</gene>
<dbReference type="EMBL" id="QTUC01000001">
    <property type="protein sequence ID" value="REF36920.1"/>
    <property type="molecule type" value="Genomic_DNA"/>
</dbReference>
<evidence type="ECO:0000313" key="3">
    <source>
        <dbReference type="EMBL" id="REF36920.1"/>
    </source>
</evidence>
<dbReference type="AlphaFoldDB" id="A0A3D9V9T7"/>
<feature type="chain" id="PRO_5017543387" evidence="1">
    <location>
        <begin position="34"/>
        <end position="207"/>
    </location>
</feature>
<proteinExistence type="predicted"/>
<dbReference type="RefSeq" id="WP_211310584.1">
    <property type="nucleotide sequence ID" value="NZ_QTUC01000001.1"/>
</dbReference>
<keyword evidence="1" id="KW-0732">Signal</keyword>
<dbReference type="Gene3D" id="1.20.1260.10">
    <property type="match status" value="1"/>
</dbReference>
<accession>A0A3D9V9T7</accession>
<dbReference type="InterPro" id="IPR005183">
    <property type="entry name" value="DUF305_CopM-like"/>
</dbReference>
<sequence>MRINRAVLRKLALSTAAGTGAFVLLTACGGTTAGSGNEGASPTPPTTASASARATFNPADVMFAQMMIPHHQQAVEMAELAETRAADPEIKELAQKIKAAQDPEIATMRGWLRAWGAPERLMGEEHSGHGMPGMMTEEDMAELEASEGGTFDRMFAEMMIEHHDGAIEMAKTELSRGTNPEAKDLAETIIATQQAEIDQMKKILERL</sequence>
<dbReference type="PROSITE" id="PS51257">
    <property type="entry name" value="PROKAR_LIPOPROTEIN"/>
    <property type="match status" value="1"/>
</dbReference>
<dbReference type="Proteomes" id="UP000256485">
    <property type="component" value="Unassembled WGS sequence"/>
</dbReference>